<feature type="region of interest" description="Disordered" evidence="1">
    <location>
        <begin position="87"/>
        <end position="108"/>
    </location>
</feature>
<feature type="compositionally biased region" description="Basic and acidic residues" evidence="1">
    <location>
        <begin position="91"/>
        <end position="108"/>
    </location>
</feature>
<sequence>MASLSSCFVLPCKFKTLSLSASFSPTPPHSRIAFKTLSLNASFSLEITSTTAFRSDAYPRLFSSRSLVSDGEKNPPRFSVVRDAAPTKRARQAERRRVHKKAGESEIRTQMKKISSPGLGEACLATSGAGRREARLATSELAEPCLGLASSLDWLPAMAANGGGWERIATAQLKKKKREENSWF</sequence>
<protein>
    <submittedName>
        <fullName evidence="2">Uncharacterized protein</fullName>
    </submittedName>
</protein>
<accession>A0ABD3LKQ6</accession>
<dbReference type="Gene3D" id="1.20.58.110">
    <property type="entry name" value="Ribosomal protein S20"/>
    <property type="match status" value="1"/>
</dbReference>
<evidence type="ECO:0000313" key="2">
    <source>
        <dbReference type="EMBL" id="KAL3751947.1"/>
    </source>
</evidence>
<organism evidence="2 3">
    <name type="scientific">Eucalyptus globulus</name>
    <name type="common">Tasmanian blue gum</name>
    <dbReference type="NCBI Taxonomy" id="34317"/>
    <lineage>
        <taxon>Eukaryota</taxon>
        <taxon>Viridiplantae</taxon>
        <taxon>Streptophyta</taxon>
        <taxon>Embryophyta</taxon>
        <taxon>Tracheophyta</taxon>
        <taxon>Spermatophyta</taxon>
        <taxon>Magnoliopsida</taxon>
        <taxon>eudicotyledons</taxon>
        <taxon>Gunneridae</taxon>
        <taxon>Pentapetalae</taxon>
        <taxon>rosids</taxon>
        <taxon>malvids</taxon>
        <taxon>Myrtales</taxon>
        <taxon>Myrtaceae</taxon>
        <taxon>Myrtoideae</taxon>
        <taxon>Eucalypteae</taxon>
        <taxon>Eucalyptus</taxon>
    </lineage>
</organism>
<gene>
    <name evidence="2" type="ORF">ACJRO7_012725</name>
</gene>
<evidence type="ECO:0000256" key="1">
    <source>
        <dbReference type="SAM" id="MobiDB-lite"/>
    </source>
</evidence>
<dbReference type="AlphaFoldDB" id="A0ABD3LKQ6"/>
<dbReference type="EMBL" id="JBJKBG010000002">
    <property type="protein sequence ID" value="KAL3751947.1"/>
    <property type="molecule type" value="Genomic_DNA"/>
</dbReference>
<keyword evidence="3" id="KW-1185">Reference proteome</keyword>
<dbReference type="InterPro" id="IPR036510">
    <property type="entry name" value="Ribosomal_bS20_sf"/>
</dbReference>
<evidence type="ECO:0000313" key="3">
    <source>
        <dbReference type="Proteomes" id="UP001634007"/>
    </source>
</evidence>
<dbReference type="Proteomes" id="UP001634007">
    <property type="component" value="Unassembled WGS sequence"/>
</dbReference>
<reference evidence="2 3" key="1">
    <citation type="submission" date="2024-11" db="EMBL/GenBank/DDBJ databases">
        <title>Chromosome-level genome assembly of Eucalyptus globulus Labill. provides insights into its genome evolution.</title>
        <authorList>
            <person name="Li X."/>
        </authorList>
    </citation>
    <scope>NUCLEOTIDE SEQUENCE [LARGE SCALE GENOMIC DNA]</scope>
    <source>
        <strain evidence="2">CL2024</strain>
        <tissue evidence="2">Fresh tender leaves</tissue>
    </source>
</reference>
<proteinExistence type="predicted"/>
<name>A0ABD3LKQ6_EUCGL</name>
<comment type="caution">
    <text evidence="2">The sequence shown here is derived from an EMBL/GenBank/DDBJ whole genome shotgun (WGS) entry which is preliminary data.</text>
</comment>